<organism evidence="1 2">
    <name type="scientific">Populus alba</name>
    <name type="common">White poplar</name>
    <dbReference type="NCBI Taxonomy" id="43335"/>
    <lineage>
        <taxon>Eukaryota</taxon>
        <taxon>Viridiplantae</taxon>
        <taxon>Streptophyta</taxon>
        <taxon>Embryophyta</taxon>
        <taxon>Tracheophyta</taxon>
        <taxon>Spermatophyta</taxon>
        <taxon>Magnoliopsida</taxon>
        <taxon>eudicotyledons</taxon>
        <taxon>Gunneridae</taxon>
        <taxon>Pentapetalae</taxon>
        <taxon>rosids</taxon>
        <taxon>fabids</taxon>
        <taxon>Malpighiales</taxon>
        <taxon>Salicaceae</taxon>
        <taxon>Saliceae</taxon>
        <taxon>Populus</taxon>
    </lineage>
</organism>
<sequence>MASDQESREAGNDFDESENDREFDDDDSDDDSDEYEEEEDEEEEGDNQVVPWSGPTASSSPSIAPPVASSSSSEEEIPCAGGNGFLKRMRDSNVDLDSDDETGCSSSHNLRGGSMSTEEGNSSSSSRPWKQARTSVHVEEDGQAMSRSSAIIDSLKRLQKDLLRFMEKLTRNRMGRRGGCLAITLQNSGPSIAGGTCGIDHITGYFSFRPHIVACQAKKVSSCHVSTGRVHTPCSLFEDKWDDDIVAEDEMNSSS</sequence>
<gene>
    <name evidence="1" type="ORF">D5086_003541</name>
</gene>
<accession>A0ACC4D4R1</accession>
<protein>
    <submittedName>
        <fullName evidence="1">Uncharacterized protein</fullName>
    </submittedName>
</protein>
<keyword evidence="2" id="KW-1185">Reference proteome</keyword>
<evidence type="ECO:0000313" key="1">
    <source>
        <dbReference type="EMBL" id="KAL3612521.1"/>
    </source>
</evidence>
<evidence type="ECO:0000313" key="2">
    <source>
        <dbReference type="Proteomes" id="UP000309997"/>
    </source>
</evidence>
<name>A0ACC4D4R1_POPAL</name>
<dbReference type="Proteomes" id="UP000309997">
    <property type="component" value="Unassembled WGS sequence"/>
</dbReference>
<proteinExistence type="predicted"/>
<dbReference type="EMBL" id="RCHU02000001">
    <property type="protein sequence ID" value="KAL3612521.1"/>
    <property type="molecule type" value="Genomic_DNA"/>
</dbReference>
<comment type="caution">
    <text evidence="1">The sequence shown here is derived from an EMBL/GenBank/DDBJ whole genome shotgun (WGS) entry which is preliminary data.</text>
</comment>
<reference evidence="1 2" key="1">
    <citation type="journal article" date="2024" name="Plant Biotechnol. J.">
        <title>Genome and CRISPR/Cas9 system of a widespread forest tree (Populus alba) in the world.</title>
        <authorList>
            <person name="Liu Y.J."/>
            <person name="Jiang P.F."/>
            <person name="Han X.M."/>
            <person name="Li X.Y."/>
            <person name="Wang H.M."/>
            <person name="Wang Y.J."/>
            <person name="Wang X.X."/>
            <person name="Zeng Q.Y."/>
        </authorList>
    </citation>
    <scope>NUCLEOTIDE SEQUENCE [LARGE SCALE GENOMIC DNA]</scope>
    <source>
        <strain evidence="2">cv. PAL-ZL1</strain>
    </source>
</reference>